<feature type="domain" description="N-acetyltransferase" evidence="1">
    <location>
        <begin position="23"/>
        <end position="189"/>
    </location>
</feature>
<evidence type="ECO:0000259" key="1">
    <source>
        <dbReference type="PROSITE" id="PS51186"/>
    </source>
</evidence>
<dbReference type="GO" id="GO:0008999">
    <property type="term" value="F:protein-N-terminal-alanine acetyltransferase activity"/>
    <property type="evidence" value="ECO:0007669"/>
    <property type="project" value="TreeGrafter"/>
</dbReference>
<keyword evidence="3" id="KW-1185">Reference proteome</keyword>
<dbReference type="PROSITE" id="PS51186">
    <property type="entry name" value="GNAT"/>
    <property type="match status" value="1"/>
</dbReference>
<dbReference type="InterPro" id="IPR016181">
    <property type="entry name" value="Acyl_CoA_acyltransferase"/>
</dbReference>
<dbReference type="Proteomes" id="UP000520814">
    <property type="component" value="Unassembled WGS sequence"/>
</dbReference>
<name>A0A7W9STM3_ARMRO</name>
<dbReference type="EMBL" id="JACHGW010000004">
    <property type="protein sequence ID" value="MBB6052625.1"/>
    <property type="molecule type" value="Genomic_DNA"/>
</dbReference>
<dbReference type="Pfam" id="PF13302">
    <property type="entry name" value="Acetyltransf_3"/>
    <property type="match status" value="1"/>
</dbReference>
<protein>
    <submittedName>
        <fullName evidence="2">RimJ/RimL family protein N-acetyltransferase</fullName>
    </submittedName>
</protein>
<dbReference type="InterPro" id="IPR051908">
    <property type="entry name" value="Ribosomal_N-acetyltransferase"/>
</dbReference>
<evidence type="ECO:0000313" key="2">
    <source>
        <dbReference type="EMBL" id="MBB6052625.1"/>
    </source>
</evidence>
<keyword evidence="2" id="KW-0808">Transferase</keyword>
<sequence>MRTAPFDTSWSLPPYVEHVGKSIRLVPTDPTRDSLELFVAGHTDSPEALWRYMTRGPFASEAEFRGYLEGLQGRDDWQPYTVRRIDDSAALGMLSVMRIEPRDGVAELGSIWYTPKAQRTATNTEAIYLLLRHLFEACEYRRVEWKCDSRNEPSAAAARRLGFTYEGCFRQHMISKGASRDTLWFAMLDGEWPEKKSHFERVLYSGESISLSALNATL</sequence>
<organism evidence="2 3">
    <name type="scientific">Armatimonas rosea</name>
    <dbReference type="NCBI Taxonomy" id="685828"/>
    <lineage>
        <taxon>Bacteria</taxon>
        <taxon>Bacillati</taxon>
        <taxon>Armatimonadota</taxon>
        <taxon>Armatimonadia</taxon>
        <taxon>Armatimonadales</taxon>
        <taxon>Armatimonadaceae</taxon>
        <taxon>Armatimonas</taxon>
    </lineage>
</organism>
<gene>
    <name evidence="2" type="ORF">HNQ39_004446</name>
</gene>
<comment type="caution">
    <text evidence="2">The sequence shown here is derived from an EMBL/GenBank/DDBJ whole genome shotgun (WGS) entry which is preliminary data.</text>
</comment>
<dbReference type="InterPro" id="IPR000182">
    <property type="entry name" value="GNAT_dom"/>
</dbReference>
<dbReference type="SUPFAM" id="SSF55729">
    <property type="entry name" value="Acyl-CoA N-acyltransferases (Nat)"/>
    <property type="match status" value="1"/>
</dbReference>
<dbReference type="RefSeq" id="WP_184202003.1">
    <property type="nucleotide sequence ID" value="NZ_JACHGW010000004.1"/>
</dbReference>
<dbReference type="PANTHER" id="PTHR43441">
    <property type="entry name" value="RIBOSOMAL-PROTEIN-SERINE ACETYLTRANSFERASE"/>
    <property type="match status" value="1"/>
</dbReference>
<dbReference type="AlphaFoldDB" id="A0A7W9STM3"/>
<evidence type="ECO:0000313" key="3">
    <source>
        <dbReference type="Proteomes" id="UP000520814"/>
    </source>
</evidence>
<dbReference type="PANTHER" id="PTHR43441:SF2">
    <property type="entry name" value="FAMILY ACETYLTRANSFERASE, PUTATIVE (AFU_ORTHOLOGUE AFUA_7G00850)-RELATED"/>
    <property type="match status" value="1"/>
</dbReference>
<dbReference type="Gene3D" id="3.40.630.30">
    <property type="match status" value="1"/>
</dbReference>
<accession>A0A7W9STM3</accession>
<proteinExistence type="predicted"/>
<dbReference type="GO" id="GO:1990189">
    <property type="term" value="F:protein N-terminal-serine acetyltransferase activity"/>
    <property type="evidence" value="ECO:0007669"/>
    <property type="project" value="TreeGrafter"/>
</dbReference>
<reference evidence="2 3" key="1">
    <citation type="submission" date="2020-08" db="EMBL/GenBank/DDBJ databases">
        <title>Genomic Encyclopedia of Type Strains, Phase IV (KMG-IV): sequencing the most valuable type-strain genomes for metagenomic binning, comparative biology and taxonomic classification.</title>
        <authorList>
            <person name="Goeker M."/>
        </authorList>
    </citation>
    <scope>NUCLEOTIDE SEQUENCE [LARGE SCALE GENOMIC DNA]</scope>
    <source>
        <strain evidence="2 3">DSM 23562</strain>
    </source>
</reference>